<dbReference type="EMBL" id="LLXJ01003528">
    <property type="protein sequence ID" value="PKB96941.1"/>
    <property type="molecule type" value="Genomic_DNA"/>
</dbReference>
<gene>
    <name evidence="2" type="ORF">RhiirA5_374548</name>
    <name evidence="1" type="ORF">RhiirA5_433979</name>
</gene>
<protein>
    <submittedName>
        <fullName evidence="1">Uncharacterized protein</fullName>
    </submittedName>
</protein>
<dbReference type="Proteomes" id="UP000232722">
    <property type="component" value="Unassembled WGS sequence"/>
</dbReference>
<accession>A0A2N0NQU5</accession>
<sequence>MGLFKGFPTVPLFRFPYDQNCTLLHLPDDRIFPPHISSALRSVLKDQDSDDENNSFAKDDQDDTPEISYKDWYIKNLIDEHYGKGASEYIDAVLLLQDPTIQLSLRDAYMLGLDDDRISEIKARDRLNERSNVIKDIKDHNTSAKHYLRRTNAMEFFTQMNDNFDERMANIRKFAYGTSKKTSSDKRTVAAKR</sequence>
<comment type="caution">
    <text evidence="1">The sequence shown here is derived from an EMBL/GenBank/DDBJ whole genome shotgun (WGS) entry which is preliminary data.</text>
</comment>
<organism evidence="1 3">
    <name type="scientific">Rhizophagus irregularis</name>
    <dbReference type="NCBI Taxonomy" id="588596"/>
    <lineage>
        <taxon>Eukaryota</taxon>
        <taxon>Fungi</taxon>
        <taxon>Fungi incertae sedis</taxon>
        <taxon>Mucoromycota</taxon>
        <taxon>Glomeromycotina</taxon>
        <taxon>Glomeromycetes</taxon>
        <taxon>Glomerales</taxon>
        <taxon>Glomeraceae</taxon>
        <taxon>Rhizophagus</taxon>
    </lineage>
</organism>
<evidence type="ECO:0000313" key="2">
    <source>
        <dbReference type="EMBL" id="PKC10558.1"/>
    </source>
</evidence>
<name>A0A2N0NQU5_9GLOM</name>
<reference evidence="1 3" key="2">
    <citation type="submission" date="2017-09" db="EMBL/GenBank/DDBJ databases">
        <title>Extensive intraspecific genome diversity in a model arbuscular mycorrhizal fungus.</title>
        <authorList>
            <person name="Chen E.C."/>
            <person name="Morin E."/>
            <person name="Beaudet D."/>
            <person name="Noel J."/>
            <person name="Ndikumana S."/>
            <person name="Charron P."/>
            <person name="St-Onge C."/>
            <person name="Giorgi J."/>
            <person name="Grigoriev I.V."/>
            <person name="Roux C."/>
            <person name="Martin F.M."/>
            <person name="Corradi N."/>
        </authorList>
    </citation>
    <scope>NUCLEOTIDE SEQUENCE [LARGE SCALE GENOMIC DNA]</scope>
    <source>
        <strain evidence="1 3">A5</strain>
    </source>
</reference>
<dbReference type="AlphaFoldDB" id="A0A2N0NQU5"/>
<reference evidence="1 3" key="1">
    <citation type="submission" date="2016-04" db="EMBL/GenBank/DDBJ databases">
        <title>Genome analyses suggest a sexual origin of heterokaryosis in a supposedly ancient asexual fungus.</title>
        <authorList>
            <person name="Ropars J."/>
            <person name="Sedzielewska K."/>
            <person name="Noel J."/>
            <person name="Charron P."/>
            <person name="Farinelli L."/>
            <person name="Marton T."/>
            <person name="Kruger M."/>
            <person name="Pelin A."/>
            <person name="Brachmann A."/>
            <person name="Corradi N."/>
        </authorList>
    </citation>
    <scope>NUCLEOTIDE SEQUENCE [LARGE SCALE GENOMIC DNA]</scope>
    <source>
        <strain evidence="1 3">A5</strain>
    </source>
</reference>
<dbReference type="EMBL" id="LLXJ01000372">
    <property type="protein sequence ID" value="PKC10558.1"/>
    <property type="molecule type" value="Genomic_DNA"/>
</dbReference>
<evidence type="ECO:0000313" key="1">
    <source>
        <dbReference type="EMBL" id="PKB96941.1"/>
    </source>
</evidence>
<evidence type="ECO:0000313" key="3">
    <source>
        <dbReference type="Proteomes" id="UP000232722"/>
    </source>
</evidence>
<proteinExistence type="predicted"/>